<feature type="transmembrane region" description="Helical" evidence="10">
    <location>
        <begin position="125"/>
        <end position="142"/>
    </location>
</feature>
<feature type="transmembrane region" description="Helical" evidence="10">
    <location>
        <begin position="187"/>
        <end position="207"/>
    </location>
</feature>
<evidence type="ECO:0000256" key="7">
    <source>
        <dbReference type="ARBA" id="ARBA00023065"/>
    </source>
</evidence>
<feature type="transmembrane region" description="Helical" evidence="10">
    <location>
        <begin position="308"/>
        <end position="331"/>
    </location>
</feature>
<dbReference type="PANTHER" id="PTHR43298:SF2">
    <property type="entry name" value="FMN_FAD EXPORTER YEEO-RELATED"/>
    <property type="match status" value="1"/>
</dbReference>
<feature type="transmembrane region" description="Helical" evidence="10">
    <location>
        <begin position="271"/>
        <end position="296"/>
    </location>
</feature>
<evidence type="ECO:0000256" key="4">
    <source>
        <dbReference type="ARBA" id="ARBA00022475"/>
    </source>
</evidence>
<accession>A0A4R2MT95</accession>
<feature type="transmembrane region" description="Helical" evidence="10">
    <location>
        <begin position="416"/>
        <end position="437"/>
    </location>
</feature>
<dbReference type="GO" id="GO:0006811">
    <property type="term" value="P:monoatomic ion transport"/>
    <property type="evidence" value="ECO:0007669"/>
    <property type="project" value="UniProtKB-KW"/>
</dbReference>
<feature type="transmembrane region" description="Helical" evidence="10">
    <location>
        <begin position="383"/>
        <end position="404"/>
    </location>
</feature>
<keyword evidence="4" id="KW-1003">Cell membrane</keyword>
<dbReference type="RefSeq" id="WP_119014791.1">
    <property type="nucleotide sequence ID" value="NZ_QXNC01000051.1"/>
</dbReference>
<keyword evidence="7" id="KW-0406">Ion transport</keyword>
<keyword evidence="12" id="KW-1185">Reference proteome</keyword>
<dbReference type="PIRSF" id="PIRSF006603">
    <property type="entry name" value="DinF"/>
    <property type="match status" value="1"/>
</dbReference>
<dbReference type="PANTHER" id="PTHR43298">
    <property type="entry name" value="MULTIDRUG RESISTANCE PROTEIN NORM-RELATED"/>
    <property type="match status" value="1"/>
</dbReference>
<evidence type="ECO:0000256" key="9">
    <source>
        <dbReference type="ARBA" id="ARBA00031636"/>
    </source>
</evidence>
<keyword evidence="6 10" id="KW-1133">Transmembrane helix</keyword>
<keyword evidence="3" id="KW-0050">Antiport</keyword>
<dbReference type="Proteomes" id="UP000295182">
    <property type="component" value="Unassembled WGS sequence"/>
</dbReference>
<keyword evidence="8 10" id="KW-0472">Membrane</keyword>
<evidence type="ECO:0000256" key="8">
    <source>
        <dbReference type="ARBA" id="ARBA00023136"/>
    </source>
</evidence>
<feature type="transmembrane region" description="Helical" evidence="10">
    <location>
        <begin position="12"/>
        <end position="32"/>
    </location>
</feature>
<sequence length="456" mass="47866">MSDLSLIARHAGTVLTGQLAVMAFGITDTIVAGRHAEASLAALSVASAIFVSVYVALTGVLQALLPVWSEQRGAHRPEAIGQSLRQGLYLCALASVAGAAVLLSPGPLLGAAGVPPALHAPVERYLAVLATALPLALLFRLFSTLNQALGQPRLVTHIQVLGLVLKVPLSIWLTFGGAGLPALGVEGCAWATLLVQAAMLATALWLARTQALYRPLRLWQRLERPDGRQLRHFARLGVPAGLAILVEVTSFTLMALFIARQGTTAAGAHQIAANLAAVLYMVPLSLAIATSARVSFWRGAGDEARARLAALTGFKAVGLMAIALAALLFIAKDAVVTLYSGHAAVVAVGAPLVAWVALYHLVDAVQCFCIFVLRCYRITIAPLVVYSLLLWGAGLGGGYVLAYHGWGPWPAQPTPAVFWITSAAALAVTALAFVAMLRRCLARADGAAENLNENRR</sequence>
<dbReference type="GO" id="GO:0042910">
    <property type="term" value="F:xenobiotic transmembrane transporter activity"/>
    <property type="evidence" value="ECO:0007669"/>
    <property type="project" value="InterPro"/>
</dbReference>
<comment type="caution">
    <text evidence="11">The sequence shown here is derived from an EMBL/GenBank/DDBJ whole genome shotgun (WGS) entry which is preliminary data.</text>
</comment>
<dbReference type="NCBIfam" id="TIGR00797">
    <property type="entry name" value="matE"/>
    <property type="match status" value="1"/>
</dbReference>
<evidence type="ECO:0000256" key="6">
    <source>
        <dbReference type="ARBA" id="ARBA00022989"/>
    </source>
</evidence>
<evidence type="ECO:0000256" key="1">
    <source>
        <dbReference type="ARBA" id="ARBA00004429"/>
    </source>
</evidence>
<feature type="transmembrane region" description="Helical" evidence="10">
    <location>
        <begin position="343"/>
        <end position="362"/>
    </location>
</feature>
<dbReference type="OrthoDB" id="9780160at2"/>
<dbReference type="InterPro" id="IPR002528">
    <property type="entry name" value="MATE_fam"/>
</dbReference>
<evidence type="ECO:0000313" key="11">
    <source>
        <dbReference type="EMBL" id="TCP11520.1"/>
    </source>
</evidence>
<dbReference type="AlphaFoldDB" id="A0A4R2MT95"/>
<dbReference type="EMBL" id="SLXH01000043">
    <property type="protein sequence ID" value="TCP11520.1"/>
    <property type="molecule type" value="Genomic_DNA"/>
</dbReference>
<comment type="subcellular location">
    <subcellularLocation>
        <location evidence="1">Cell inner membrane</location>
        <topology evidence="1">Multi-pass membrane protein</topology>
    </subcellularLocation>
</comment>
<feature type="transmembrane region" description="Helical" evidence="10">
    <location>
        <begin position="86"/>
        <end position="105"/>
    </location>
</feature>
<protein>
    <recommendedName>
        <fullName evidence="9">Multidrug-efflux transporter</fullName>
    </recommendedName>
</protein>
<dbReference type="Pfam" id="PF01554">
    <property type="entry name" value="MatE"/>
    <property type="match status" value="2"/>
</dbReference>
<reference evidence="11 12" key="1">
    <citation type="submission" date="2019-03" db="EMBL/GenBank/DDBJ databases">
        <title>Genomic Encyclopedia of Type Strains, Phase IV (KMG-IV): sequencing the most valuable type-strain genomes for metagenomic binning, comparative biology and taxonomic classification.</title>
        <authorList>
            <person name="Goeker M."/>
        </authorList>
    </citation>
    <scope>NUCLEOTIDE SEQUENCE [LARGE SCALE GENOMIC DNA]</scope>
    <source>
        <strain evidence="11 12">DSM 1837</strain>
    </source>
</reference>
<evidence type="ECO:0000256" key="10">
    <source>
        <dbReference type="SAM" id="Phobius"/>
    </source>
</evidence>
<dbReference type="GO" id="GO:0015297">
    <property type="term" value="F:antiporter activity"/>
    <property type="evidence" value="ECO:0007669"/>
    <property type="project" value="UniProtKB-KW"/>
</dbReference>
<feature type="transmembrane region" description="Helical" evidence="10">
    <location>
        <begin position="236"/>
        <end position="259"/>
    </location>
</feature>
<feature type="transmembrane region" description="Helical" evidence="10">
    <location>
        <begin position="154"/>
        <end position="175"/>
    </location>
</feature>
<gene>
    <name evidence="11" type="ORF">EV674_1432</name>
</gene>
<name>A0A4R2MT95_9BURK</name>
<keyword evidence="2" id="KW-0813">Transport</keyword>
<proteinExistence type="predicted"/>
<organism evidence="11 12">
    <name type="scientific">Simplicispira metamorpha</name>
    <dbReference type="NCBI Taxonomy" id="80881"/>
    <lineage>
        <taxon>Bacteria</taxon>
        <taxon>Pseudomonadati</taxon>
        <taxon>Pseudomonadota</taxon>
        <taxon>Betaproteobacteria</taxon>
        <taxon>Burkholderiales</taxon>
        <taxon>Comamonadaceae</taxon>
        <taxon>Simplicispira</taxon>
    </lineage>
</organism>
<evidence type="ECO:0000313" key="12">
    <source>
        <dbReference type="Proteomes" id="UP000295182"/>
    </source>
</evidence>
<keyword evidence="5 10" id="KW-0812">Transmembrane</keyword>
<dbReference type="GO" id="GO:0005886">
    <property type="term" value="C:plasma membrane"/>
    <property type="evidence" value="ECO:0007669"/>
    <property type="project" value="UniProtKB-SubCell"/>
</dbReference>
<evidence type="ECO:0000256" key="2">
    <source>
        <dbReference type="ARBA" id="ARBA00022448"/>
    </source>
</evidence>
<feature type="transmembrane region" description="Helical" evidence="10">
    <location>
        <begin position="38"/>
        <end position="65"/>
    </location>
</feature>
<evidence type="ECO:0000256" key="3">
    <source>
        <dbReference type="ARBA" id="ARBA00022449"/>
    </source>
</evidence>
<evidence type="ECO:0000256" key="5">
    <source>
        <dbReference type="ARBA" id="ARBA00022692"/>
    </source>
</evidence>
<dbReference type="InterPro" id="IPR050222">
    <property type="entry name" value="MATE_MdtK"/>
</dbReference>
<dbReference type="InterPro" id="IPR048279">
    <property type="entry name" value="MdtK-like"/>
</dbReference>